<dbReference type="Proteomes" id="UP001431429">
    <property type="component" value="Unassembled WGS sequence"/>
</dbReference>
<evidence type="ECO:0000313" key="1">
    <source>
        <dbReference type="EMBL" id="MCM2388122.1"/>
    </source>
</evidence>
<reference evidence="1" key="1">
    <citation type="submission" date="2022-06" db="EMBL/GenBank/DDBJ databases">
        <title>Genome public.</title>
        <authorList>
            <person name="Sun Q."/>
        </authorList>
    </citation>
    <scope>NUCLEOTIDE SEQUENCE</scope>
    <source>
        <strain evidence="1">CWNU-1</strain>
    </source>
</reference>
<protein>
    <submittedName>
        <fullName evidence="1">Uncharacterized protein</fullName>
    </submittedName>
</protein>
<accession>A0ABT0UHL8</accession>
<dbReference type="RefSeq" id="WP_250918479.1">
    <property type="nucleotide sequence ID" value="NZ_JAMQAW010000007.1"/>
</dbReference>
<gene>
    <name evidence="1" type="ORF">NBG84_07300</name>
</gene>
<name>A0ABT0UHL8_9ACTN</name>
<proteinExistence type="predicted"/>
<organism evidence="1 2">
    <name type="scientific">Streptomyces albipurpureus</name>
    <dbReference type="NCBI Taxonomy" id="2897419"/>
    <lineage>
        <taxon>Bacteria</taxon>
        <taxon>Bacillati</taxon>
        <taxon>Actinomycetota</taxon>
        <taxon>Actinomycetes</taxon>
        <taxon>Kitasatosporales</taxon>
        <taxon>Streptomycetaceae</taxon>
        <taxon>Streptomyces</taxon>
    </lineage>
</organism>
<evidence type="ECO:0000313" key="2">
    <source>
        <dbReference type="Proteomes" id="UP001431429"/>
    </source>
</evidence>
<comment type="caution">
    <text evidence="1">The sequence shown here is derived from an EMBL/GenBank/DDBJ whole genome shotgun (WGS) entry which is preliminary data.</text>
</comment>
<keyword evidence="2" id="KW-1185">Reference proteome</keyword>
<dbReference type="EMBL" id="JAMQAW010000007">
    <property type="protein sequence ID" value="MCM2388122.1"/>
    <property type="molecule type" value="Genomic_DNA"/>
</dbReference>
<sequence>MKRNRVEIPPDLPGGLWYALSSLQRAHPEPVGRIGPLARPAGLLSFAAAEHIAFSARVQMSGAETMDDVHEIFRTSTRGLSWDAEYRGPDHCALEVTLGRRQEMPLHTEHLIGFTRLFEHAVETIATGASNGECFHCGGTGNARPLWGAAPAG</sequence>